<name>G9PDR8_9ACTO</name>
<dbReference type="eggNOG" id="ENOG502Z9E4">
    <property type="taxonomic scope" value="Bacteria"/>
</dbReference>
<proteinExistence type="predicted"/>
<dbReference type="Proteomes" id="UP000003822">
    <property type="component" value="Unassembled WGS sequence"/>
</dbReference>
<dbReference type="AlphaFoldDB" id="G9PDR8"/>
<comment type="caution">
    <text evidence="1">The sequence shown here is derived from an EMBL/GenBank/DDBJ whole genome shotgun (WGS) entry which is preliminary data.</text>
</comment>
<dbReference type="RefSeq" id="WP_005984564.1">
    <property type="nucleotide sequence ID" value="NZ_JH470338.1"/>
</dbReference>
<reference evidence="1 2" key="1">
    <citation type="submission" date="2011-10" db="EMBL/GenBank/DDBJ databases">
        <title>The Genome Sequence of Actinomyces graevenitzii C83.</title>
        <authorList>
            <consortium name="The Broad Institute Genome Sequencing Platform"/>
            <consortium name="The Broad Institute Genome Sequencing Center for Infectious Disease"/>
            <person name="Earl A."/>
            <person name="Ward D."/>
            <person name="Feldgarden M."/>
            <person name="Gevers D."/>
            <person name="Sibley C.D."/>
            <person name="Field T.R."/>
            <person name="Grinwis M."/>
            <person name="Eshaghurshan C.S."/>
            <person name="Surette M.G."/>
            <person name="Young S.K."/>
            <person name="Zeng Q."/>
            <person name="Gargeya S."/>
            <person name="Fitzgerald M."/>
            <person name="Haas B."/>
            <person name="Abouelleil A."/>
            <person name="Alvarado L."/>
            <person name="Arachchi H.M."/>
            <person name="Berlin A."/>
            <person name="Brown A."/>
            <person name="Chapman S.B."/>
            <person name="Chen Z."/>
            <person name="Dunbar C."/>
            <person name="Freedman E."/>
            <person name="Gearin G."/>
            <person name="Goldberg J."/>
            <person name="Griggs A."/>
            <person name="Gujja S."/>
            <person name="Heiman D."/>
            <person name="Howarth C."/>
            <person name="Larson L."/>
            <person name="Lui A."/>
            <person name="MacDonald P.J.P."/>
            <person name="Montmayeur A."/>
            <person name="Murphy C."/>
            <person name="Neiman D."/>
            <person name="Pearson M."/>
            <person name="Priest M."/>
            <person name="Roberts A."/>
            <person name="Saif S."/>
            <person name="Shea T."/>
            <person name="Shenoy N."/>
            <person name="Sisk P."/>
            <person name="Stolte C."/>
            <person name="Sykes S."/>
            <person name="Wortman J."/>
            <person name="Nusbaum C."/>
            <person name="Birren B."/>
        </authorList>
    </citation>
    <scope>NUCLEOTIDE SEQUENCE [LARGE SCALE GENOMIC DNA]</scope>
    <source>
        <strain evidence="1 2">C83</strain>
    </source>
</reference>
<accession>G9PDR8</accession>
<organism evidence="1 2">
    <name type="scientific">Actinomyces graevenitzii C83</name>
    <dbReference type="NCBI Taxonomy" id="435830"/>
    <lineage>
        <taxon>Bacteria</taxon>
        <taxon>Bacillati</taxon>
        <taxon>Actinomycetota</taxon>
        <taxon>Actinomycetes</taxon>
        <taxon>Actinomycetales</taxon>
        <taxon>Actinomycetaceae</taxon>
        <taxon>Actinomyces</taxon>
    </lineage>
</organism>
<evidence type="ECO:0000313" key="1">
    <source>
        <dbReference type="EMBL" id="EHM89486.1"/>
    </source>
</evidence>
<evidence type="ECO:0000313" key="2">
    <source>
        <dbReference type="Proteomes" id="UP000003822"/>
    </source>
</evidence>
<dbReference type="HOGENOM" id="CLU_033891_0_0_11"/>
<protein>
    <submittedName>
        <fullName evidence="1">Uncharacterized protein</fullName>
    </submittedName>
</protein>
<dbReference type="EMBL" id="ACRN01000001">
    <property type="protein sequence ID" value="EHM89486.1"/>
    <property type="molecule type" value="Genomic_DNA"/>
</dbReference>
<keyword evidence="2" id="KW-1185">Reference proteome</keyword>
<dbReference type="OrthoDB" id="2375320at2"/>
<gene>
    <name evidence="1" type="ORF">HMPREF0045_00151</name>
</gene>
<sequence length="554" mass="64188">MSLNSAVRSESFDESVKALRQDAVKDSFFANGDGPWTIIYDEWFIKCRDNGGQFIALSQLNMRERVIRDVGWDVRKGEGIPGFVDHGTEVSYFKSGSLPEFEPLVVLQEFFGVVPDEVNISEDFRFLMRLWRDPKSGNYYEIQESGDKELAIRISGERIEVRTPLLKRYLAARQLDAVLYIDSNVGVDYDGDPADLADLDEEAFSVENLTCYSRNVWRDMSQSGRIWTRFLAKRIIKAPPRERCRIWPWDKVAADEYPEFIISEDEYGEPVRWTCNPDSLRNYYGKNPDAPHYLTPVFFKPEVLSRYYDSDDYEVRDAYLSCGQLWGVNLDNGCLDYVSVFLGDIGRDIPQSHWDHWKAYNIAPIGRMSDAAIRRSFFNQSVESGNPEHRFKRAYRDLQEKWEEAWGWRLHRRAEELDAGVFSRLRIPVNETEAEFRAQSHNLALILVDLLNEKSLIQGMDRVSDERGLAKLKRFLENNEYEYVDRDISLLKKVQQMRSRIAAHASGSGGRAFLDKELGDRSHREYFVELIEESTQMLLDLQRFAMSHASALGG</sequence>
<dbReference type="PATRIC" id="fig|435830.3.peg.140"/>